<dbReference type="EMBL" id="CP034698">
    <property type="protein sequence ID" value="AZT42541.1"/>
    <property type="molecule type" value="Genomic_DNA"/>
</dbReference>
<accession>A0A3Q9MX10</accession>
<organism evidence="2">
    <name type="scientific">Salmonella enterica subsp. enterica serovar Karamoja</name>
    <dbReference type="NCBI Taxonomy" id="2500153"/>
    <lineage>
        <taxon>Bacteria</taxon>
        <taxon>Pseudomonadati</taxon>
        <taxon>Pseudomonadota</taxon>
        <taxon>Gammaproteobacteria</taxon>
        <taxon>Enterobacterales</taxon>
        <taxon>Enterobacteriaceae</taxon>
        <taxon>Salmonella</taxon>
    </lineage>
</organism>
<sequence>MEIDFSVNFDFRDKNENISLQKIIEHFSLLVRELNNLSNENQDWYETGYSKKQALSHIAFKDGNISNDTLAKWRELYKKDYPLFIDSVWDGKSDYSSDICYRKMFYDDINRVNVELNFVSQNTAINMNDIIYFVLQLACYFDCSYINIESKGYRFLSKNVFPDRLSVGWMLYSPSIILPELIPQAAKVIPVIDGENRKGTIVVSTEEFFDGSKKEHIIRSNNLEIRLLDLGLLPLLAEI</sequence>
<reference evidence="2" key="1">
    <citation type="submission" date="2018-12" db="EMBL/GenBank/DDBJ databases">
        <title>Complete genome sequences of twenty non-typhoidal Salmonella isolates from Rwanda.</title>
        <authorList>
            <person name="Byukusenge M."/>
            <person name="Li L."/>
            <person name="Subhashinie K."/>
            <person name="Nzayirambaho M."/>
            <person name="Kuchipudi S.V."/>
            <person name="Jayarao B.M."/>
        </authorList>
    </citation>
    <scope>NUCLEOTIDE SEQUENCE</scope>
    <source>
        <strain evidence="1">RSE21</strain>
        <strain evidence="2">RSE40</strain>
    </source>
</reference>
<protein>
    <submittedName>
        <fullName evidence="2">Uncharacterized protein</fullName>
    </submittedName>
</protein>
<evidence type="ECO:0000313" key="1">
    <source>
        <dbReference type="EMBL" id="AZT37929.1"/>
    </source>
</evidence>
<evidence type="ECO:0000313" key="2">
    <source>
        <dbReference type="EMBL" id="AZT42541.1"/>
    </source>
</evidence>
<dbReference type="AlphaFoldDB" id="A0A3Q9MX10"/>
<proteinExistence type="predicted"/>
<dbReference type="EMBL" id="CP034709">
    <property type="protein sequence ID" value="AZT37929.1"/>
    <property type="molecule type" value="Genomic_DNA"/>
</dbReference>
<dbReference type="RefSeq" id="WP_078054916.1">
    <property type="nucleotide sequence ID" value="NZ_CP034698.1"/>
</dbReference>
<name>A0A3Q9MX10_SALET</name>
<gene>
    <name evidence="2" type="ORF">EL007_15000</name>
    <name evidence="1" type="ORF">ELZ88_15000</name>
</gene>